<dbReference type="HOGENOM" id="CLU_2298666_0_0_1"/>
<dbReference type="Pfam" id="PF13516">
    <property type="entry name" value="LRR_6"/>
    <property type="match status" value="2"/>
</dbReference>
<reference evidence="4" key="1">
    <citation type="submission" date="2012-12" db="EMBL/GenBank/DDBJ databases">
        <authorList>
            <person name="Hellsten U."/>
            <person name="Grimwood J."/>
            <person name="Chapman J.A."/>
            <person name="Shapiro H."/>
            <person name="Aerts A."/>
            <person name="Otillar R.P."/>
            <person name="Terry A.Y."/>
            <person name="Boore J.L."/>
            <person name="Simakov O."/>
            <person name="Marletaz F."/>
            <person name="Cho S.-J."/>
            <person name="Edsinger-Gonzales E."/>
            <person name="Havlak P."/>
            <person name="Kuo D.-H."/>
            <person name="Larsson T."/>
            <person name="Lv J."/>
            <person name="Arendt D."/>
            <person name="Savage R."/>
            <person name="Osoegawa K."/>
            <person name="de Jong P."/>
            <person name="Lindberg D.R."/>
            <person name="Seaver E.C."/>
            <person name="Weisblat D.A."/>
            <person name="Putnam N.H."/>
            <person name="Grigoriev I.V."/>
            <person name="Rokhsar D.S."/>
        </authorList>
    </citation>
    <scope>NUCLEOTIDE SEQUENCE</scope>
</reference>
<evidence type="ECO:0000313" key="2">
    <source>
        <dbReference type="EMBL" id="ESO09630.1"/>
    </source>
</evidence>
<dbReference type="RefSeq" id="XP_009012272.1">
    <property type="nucleotide sequence ID" value="XM_009014024.1"/>
</dbReference>
<dbReference type="eggNOG" id="KOG4308">
    <property type="taxonomic scope" value="Eukaryota"/>
</dbReference>
<organism evidence="3 4">
    <name type="scientific">Helobdella robusta</name>
    <name type="common">Californian leech</name>
    <dbReference type="NCBI Taxonomy" id="6412"/>
    <lineage>
        <taxon>Eukaryota</taxon>
        <taxon>Metazoa</taxon>
        <taxon>Spiralia</taxon>
        <taxon>Lophotrochozoa</taxon>
        <taxon>Annelida</taxon>
        <taxon>Clitellata</taxon>
        <taxon>Hirudinea</taxon>
        <taxon>Rhynchobdellida</taxon>
        <taxon>Glossiphoniidae</taxon>
        <taxon>Helobdella</taxon>
    </lineage>
</organism>
<dbReference type="Proteomes" id="UP000015101">
    <property type="component" value="Unassembled WGS sequence"/>
</dbReference>
<accession>T1EK43</accession>
<dbReference type="AlphaFoldDB" id="T1EK43"/>
<evidence type="ECO:0000313" key="4">
    <source>
        <dbReference type="Proteomes" id="UP000015101"/>
    </source>
</evidence>
<dbReference type="OrthoDB" id="272549at2759"/>
<dbReference type="InParanoid" id="T1EK43"/>
<reference evidence="2 4" key="2">
    <citation type="journal article" date="2013" name="Nature">
        <title>Insights into bilaterian evolution from three spiralian genomes.</title>
        <authorList>
            <person name="Simakov O."/>
            <person name="Marletaz F."/>
            <person name="Cho S.J."/>
            <person name="Edsinger-Gonzales E."/>
            <person name="Havlak P."/>
            <person name="Hellsten U."/>
            <person name="Kuo D.H."/>
            <person name="Larsson T."/>
            <person name="Lv J."/>
            <person name="Arendt D."/>
            <person name="Savage R."/>
            <person name="Osoegawa K."/>
            <person name="de Jong P."/>
            <person name="Grimwood J."/>
            <person name="Chapman J.A."/>
            <person name="Shapiro H."/>
            <person name="Aerts A."/>
            <person name="Otillar R.P."/>
            <person name="Terry A.Y."/>
            <person name="Boore J.L."/>
            <person name="Grigoriev I.V."/>
            <person name="Lindberg D.R."/>
            <person name="Seaver E.C."/>
            <person name="Weisblat D.A."/>
            <person name="Putnam N.H."/>
            <person name="Rokhsar D.S."/>
        </authorList>
    </citation>
    <scope>NUCLEOTIDE SEQUENCE</scope>
</reference>
<proteinExistence type="predicted"/>
<dbReference type="InterPro" id="IPR001611">
    <property type="entry name" value="Leu-rich_rpt"/>
</dbReference>
<dbReference type="PANTHER" id="PTHR24111:SF0">
    <property type="entry name" value="LEUCINE-RICH REPEAT-CONTAINING PROTEIN"/>
    <property type="match status" value="1"/>
</dbReference>
<dbReference type="InterPro" id="IPR052201">
    <property type="entry name" value="LRR-containing_regulator"/>
</dbReference>
<dbReference type="STRING" id="6412.T1EK43"/>
<keyword evidence="4" id="KW-1185">Reference proteome</keyword>
<dbReference type="PANTHER" id="PTHR24111">
    <property type="entry name" value="LEUCINE-RICH REPEAT-CONTAINING PROTEIN 34"/>
    <property type="match status" value="1"/>
</dbReference>
<dbReference type="CTD" id="20196943"/>
<dbReference type="EMBL" id="AMQM01010844">
    <property type="status" value="NOT_ANNOTATED_CDS"/>
    <property type="molecule type" value="Genomic_DNA"/>
</dbReference>
<reference evidence="3" key="3">
    <citation type="submission" date="2015-06" db="UniProtKB">
        <authorList>
            <consortium name="EnsemblMetazoa"/>
        </authorList>
    </citation>
    <scope>IDENTIFICATION</scope>
</reference>
<dbReference type="Gene3D" id="3.80.10.10">
    <property type="entry name" value="Ribonuclease Inhibitor"/>
    <property type="match status" value="1"/>
</dbReference>
<gene>
    <name evidence="3" type="primary">20196943</name>
    <name evidence="2" type="ORF">HELRODRAFT_148066</name>
</gene>
<dbReference type="GeneID" id="20196943"/>
<dbReference type="EnsemblMetazoa" id="HelroT148066">
    <property type="protein sequence ID" value="HelroP148066"/>
    <property type="gene ID" value="HelroG148066"/>
</dbReference>
<dbReference type="SUPFAM" id="SSF52047">
    <property type="entry name" value="RNI-like"/>
    <property type="match status" value="1"/>
</dbReference>
<dbReference type="KEGG" id="hro:HELRODRAFT_148066"/>
<evidence type="ECO:0000313" key="3">
    <source>
        <dbReference type="EnsemblMetazoa" id="HelroP148066"/>
    </source>
</evidence>
<protein>
    <submittedName>
        <fullName evidence="2 3">Uncharacterized protein</fullName>
    </submittedName>
</protein>
<dbReference type="InterPro" id="IPR032675">
    <property type="entry name" value="LRR_dom_sf"/>
</dbReference>
<keyword evidence="1" id="KW-0677">Repeat</keyword>
<sequence length="101" mass="10830">NRITLGGASKIADLLKQNTNLQTLDLSFNLISDEGAVNIAQALALYNTNLIKLSVVKNELTGKGLCSLAQCLFNNQTLQEMYVTGNQADEAACIVSRSIIS</sequence>
<name>T1EK43_HELRO</name>
<evidence type="ECO:0000256" key="1">
    <source>
        <dbReference type="ARBA" id="ARBA00022737"/>
    </source>
</evidence>
<dbReference type="EMBL" id="KB095947">
    <property type="protein sequence ID" value="ESO09630.1"/>
    <property type="molecule type" value="Genomic_DNA"/>
</dbReference>